<evidence type="ECO:0008006" key="4">
    <source>
        <dbReference type="Google" id="ProtNLM"/>
    </source>
</evidence>
<dbReference type="RefSeq" id="WP_014342238.1">
    <property type="nucleotide sequence ID" value="NC_016843.1"/>
</dbReference>
<sequence length="222" mass="26099">MYSCLRRLFGIRGTGTLCAMSVFCLLLSFGRRCVAADNFLSFLVWNLVLAFIPWLISAILHVRRFAVRSVQLFLMLLWLLFFPNAPYILTDIIHLGKGKSFLLYYDLIILLAYSFTGLFYAFVSLHLIESILARDFHIKRPFIISVFELYLCAFGIYLGRFLRWNSWDIVLHGRTILSDIGIRVIRPVFYVDTWMFVFFFGTMLVLCYQSYRSFLTHTRNDK</sequence>
<dbReference type="KEGG" id="tpg:TPEGAU_0033"/>
<gene>
    <name evidence="2" type="ordered locus">TPEGAU_0033</name>
</gene>
<feature type="transmembrane region" description="Helical" evidence="1">
    <location>
        <begin position="101"/>
        <end position="122"/>
    </location>
</feature>
<feature type="transmembrane region" description="Helical" evidence="1">
    <location>
        <begin position="42"/>
        <end position="60"/>
    </location>
</feature>
<proteinExistence type="predicted"/>
<feature type="transmembrane region" description="Helical" evidence="1">
    <location>
        <begin position="72"/>
        <end position="89"/>
    </location>
</feature>
<feature type="transmembrane region" description="Helical" evidence="1">
    <location>
        <begin position="193"/>
        <end position="211"/>
    </location>
</feature>
<accession>A0AAU8PGA1</accession>
<name>A0AAU8PGA1_TREPG</name>
<dbReference type="InterPro" id="IPR009793">
    <property type="entry name" value="DUF1361"/>
</dbReference>
<evidence type="ECO:0000313" key="3">
    <source>
        <dbReference type="Proteomes" id="UP000008192"/>
    </source>
</evidence>
<evidence type="ECO:0000256" key="1">
    <source>
        <dbReference type="SAM" id="Phobius"/>
    </source>
</evidence>
<organism evidence="2 3">
    <name type="scientific">Treponema pallidum subsp. pertenue (strain Gauthier)</name>
    <dbReference type="NCBI Taxonomy" id="491080"/>
    <lineage>
        <taxon>Bacteria</taxon>
        <taxon>Pseudomonadati</taxon>
        <taxon>Spirochaetota</taxon>
        <taxon>Spirochaetia</taxon>
        <taxon>Spirochaetales</taxon>
        <taxon>Treponemataceae</taxon>
        <taxon>Treponema</taxon>
    </lineage>
</organism>
<dbReference type="EMBL" id="CP002376">
    <property type="protein sequence ID" value="AEZ59283.1"/>
    <property type="molecule type" value="Genomic_DNA"/>
</dbReference>
<dbReference type="Pfam" id="PF07099">
    <property type="entry name" value="DUF1361"/>
    <property type="match status" value="1"/>
</dbReference>
<protein>
    <recommendedName>
        <fullName evidence="4">DUF1361 domain-containing protein</fullName>
    </recommendedName>
</protein>
<keyword evidence="1" id="KW-1133">Transmembrane helix</keyword>
<dbReference type="AlphaFoldDB" id="A0AAU8PGA1"/>
<keyword evidence="1" id="KW-0472">Membrane</keyword>
<feature type="transmembrane region" description="Helical" evidence="1">
    <location>
        <begin position="142"/>
        <end position="162"/>
    </location>
</feature>
<keyword evidence="1" id="KW-0812">Transmembrane</keyword>
<dbReference type="Proteomes" id="UP000008192">
    <property type="component" value="Chromosome"/>
</dbReference>
<reference evidence="3" key="1">
    <citation type="journal article" date="2012" name="PLoS Negl. Trop. Dis.">
        <title>Whole genome sequences of three Treponema pallidum ssp. pertenue strains: yaws and syphilis treponemes differ in less than 0.2% of the genome sequence.</title>
        <authorList>
            <person name="Cejkova D."/>
            <person name="Zobanikova M."/>
            <person name="Chen L."/>
            <person name="Pospisilova P."/>
            <person name="Strouhal M."/>
            <person name="Qin X."/>
            <person name="Mikalova L."/>
            <person name="Norris S.J."/>
            <person name="Muzny D.M."/>
            <person name="Gibbs R.A."/>
            <person name="Fulton L.L."/>
            <person name="Sodergren E."/>
            <person name="Weinstock G.M."/>
            <person name="Smajs D."/>
        </authorList>
    </citation>
    <scope>NUCLEOTIDE SEQUENCE [LARGE SCALE GENOMIC DNA]</scope>
    <source>
        <strain evidence="3">Gauthier</strain>
    </source>
</reference>
<evidence type="ECO:0000313" key="2">
    <source>
        <dbReference type="EMBL" id="AEZ59283.1"/>
    </source>
</evidence>
<dbReference type="GeneID" id="93875831"/>